<keyword evidence="2" id="KW-1185">Reference proteome</keyword>
<evidence type="ECO:0000313" key="2">
    <source>
        <dbReference type="Proteomes" id="UP000198916"/>
    </source>
</evidence>
<protein>
    <submittedName>
        <fullName evidence="1">Uncharacterized protein</fullName>
    </submittedName>
</protein>
<dbReference type="EMBL" id="FNZR01000005">
    <property type="protein sequence ID" value="SEL38865.1"/>
    <property type="molecule type" value="Genomic_DNA"/>
</dbReference>
<proteinExistence type="predicted"/>
<dbReference type="Proteomes" id="UP000198916">
    <property type="component" value="Unassembled WGS sequence"/>
</dbReference>
<dbReference type="STRING" id="332977.SAMN05421740_1053"/>
<dbReference type="AlphaFoldDB" id="A0A1H7PUE7"/>
<dbReference type="OrthoDB" id="9900518at2"/>
<dbReference type="RefSeq" id="WP_090606048.1">
    <property type="nucleotide sequence ID" value="NZ_FNZR01000005.1"/>
</dbReference>
<organism evidence="1 2">
    <name type="scientific">Parapedobacter koreensis</name>
    <dbReference type="NCBI Taxonomy" id="332977"/>
    <lineage>
        <taxon>Bacteria</taxon>
        <taxon>Pseudomonadati</taxon>
        <taxon>Bacteroidota</taxon>
        <taxon>Sphingobacteriia</taxon>
        <taxon>Sphingobacteriales</taxon>
        <taxon>Sphingobacteriaceae</taxon>
        <taxon>Parapedobacter</taxon>
    </lineage>
</organism>
<reference evidence="2" key="1">
    <citation type="submission" date="2016-10" db="EMBL/GenBank/DDBJ databases">
        <authorList>
            <person name="Varghese N."/>
            <person name="Submissions S."/>
        </authorList>
    </citation>
    <scope>NUCLEOTIDE SEQUENCE [LARGE SCALE GENOMIC DNA]</scope>
    <source>
        <strain evidence="2">Jip14</strain>
    </source>
</reference>
<sequence length="188" mass="21769">MSVIKDVNRCVYRFYPKNLSLYDEGYYKSQEYLDRRAMVDEAFHQNAGWISFKALIEEIMIDRSSPKADYSFGGGMTSYHLSIDPKAFGLDSERNMLVFTVLISVISDFWAFRFMEKTSDGWSARYTTKNETEEALVRAVSGLVKKCFPEHEKLPEGIHQLTVNDVYMRYAEESGATVFELLFTDHDN</sequence>
<evidence type="ECO:0000313" key="1">
    <source>
        <dbReference type="EMBL" id="SEL38865.1"/>
    </source>
</evidence>
<name>A0A1H7PUE7_9SPHI</name>
<gene>
    <name evidence="1" type="ORF">SAMN05421740_1053</name>
</gene>
<accession>A0A1H7PUE7</accession>